<organism evidence="2 3">
    <name type="scientific">Gossypium hirsutum</name>
    <name type="common">Upland cotton</name>
    <name type="synonym">Gossypium mexicanum</name>
    <dbReference type="NCBI Taxonomy" id="3635"/>
    <lineage>
        <taxon>Eukaryota</taxon>
        <taxon>Viridiplantae</taxon>
        <taxon>Streptophyta</taxon>
        <taxon>Embryophyta</taxon>
        <taxon>Tracheophyta</taxon>
        <taxon>Spermatophyta</taxon>
        <taxon>Magnoliopsida</taxon>
        <taxon>eudicotyledons</taxon>
        <taxon>Gunneridae</taxon>
        <taxon>Pentapetalae</taxon>
        <taxon>rosids</taxon>
        <taxon>malvids</taxon>
        <taxon>Malvales</taxon>
        <taxon>Malvaceae</taxon>
        <taxon>Malvoideae</taxon>
        <taxon>Gossypium</taxon>
    </lineage>
</organism>
<accession>A0A1U8ITF1</accession>
<gene>
    <name evidence="3" type="primary">LOC107898176</name>
</gene>
<evidence type="ECO:0000259" key="1">
    <source>
        <dbReference type="Pfam" id="PF10536"/>
    </source>
</evidence>
<dbReference type="InterPro" id="IPR044824">
    <property type="entry name" value="MAIN-like"/>
</dbReference>
<dbReference type="PANTHER" id="PTHR46033:SF8">
    <property type="entry name" value="PROTEIN MAINTENANCE OF MERISTEMS-LIKE"/>
    <property type="match status" value="1"/>
</dbReference>
<feature type="domain" description="Aminotransferase-like plant mobile" evidence="1">
    <location>
        <begin position="8"/>
        <end position="128"/>
    </location>
</feature>
<dbReference type="GO" id="GO:0010073">
    <property type="term" value="P:meristem maintenance"/>
    <property type="evidence" value="ECO:0007669"/>
    <property type="project" value="InterPro"/>
</dbReference>
<protein>
    <submittedName>
        <fullName evidence="3">Protein MAIN-LIKE 2-like</fullName>
    </submittedName>
</protein>
<dbReference type="PaxDb" id="3635-A0A1U8ITF1"/>
<sequence>MDGSVVPNKEDLCEALLGKVPNKFQGGWIDMKWLETNFKDLSLNVPNNCKEQYTRAFILRLIGDILMSDKTRNMVDIMWLLHLADFKECGRLSWESTVLAILYRELYRVTKLDKMSIGGCLLLLQSWA</sequence>
<dbReference type="Pfam" id="PF10536">
    <property type="entry name" value="PMD"/>
    <property type="match status" value="1"/>
</dbReference>
<dbReference type="InterPro" id="IPR019557">
    <property type="entry name" value="AminoTfrase-like_pln_mobile"/>
</dbReference>
<dbReference type="OrthoDB" id="1001307at2759"/>
<evidence type="ECO:0000313" key="3">
    <source>
        <dbReference type="RefSeq" id="XP_016679204.1"/>
    </source>
</evidence>
<dbReference type="GeneID" id="107898176"/>
<reference evidence="3" key="2">
    <citation type="submission" date="2025-08" db="UniProtKB">
        <authorList>
            <consortium name="RefSeq"/>
        </authorList>
    </citation>
    <scope>IDENTIFICATION</scope>
</reference>
<dbReference type="AlphaFoldDB" id="A0A1U8ITF1"/>
<name>A0A1U8ITF1_GOSHI</name>
<reference evidence="2" key="1">
    <citation type="journal article" date="2020" name="Nat. Genet.">
        <title>Genomic diversifications of five Gossypium allopolyploid species and their impact on cotton improvement.</title>
        <authorList>
            <person name="Chen Z.J."/>
            <person name="Sreedasyam A."/>
            <person name="Ando A."/>
            <person name="Song Q."/>
            <person name="De Santiago L.M."/>
            <person name="Hulse-Kemp A.M."/>
            <person name="Ding M."/>
            <person name="Ye W."/>
            <person name="Kirkbride R.C."/>
            <person name="Jenkins J."/>
            <person name="Plott C."/>
            <person name="Lovell J."/>
            <person name="Lin Y.M."/>
            <person name="Vaughn R."/>
            <person name="Liu B."/>
            <person name="Simpson S."/>
            <person name="Scheffler B.E."/>
            <person name="Wen L."/>
            <person name="Saski C.A."/>
            <person name="Grover C.E."/>
            <person name="Hu G."/>
            <person name="Conover J.L."/>
            <person name="Carlson J.W."/>
            <person name="Shu S."/>
            <person name="Boston L.B."/>
            <person name="Williams M."/>
            <person name="Peterson D.G."/>
            <person name="McGee K."/>
            <person name="Jones D.C."/>
            <person name="Wendel J.F."/>
            <person name="Stelly D.M."/>
            <person name="Grimwood J."/>
            <person name="Schmutz J."/>
        </authorList>
    </citation>
    <scope>NUCLEOTIDE SEQUENCE [LARGE SCALE GENOMIC DNA]</scope>
    <source>
        <strain evidence="2">cv. TM-1</strain>
    </source>
</reference>
<dbReference type="RefSeq" id="XP_016679204.1">
    <property type="nucleotide sequence ID" value="XM_016823715.1"/>
</dbReference>
<dbReference type="KEGG" id="ghi:107898176"/>
<keyword evidence="2" id="KW-1185">Reference proteome</keyword>
<dbReference type="Proteomes" id="UP000818029">
    <property type="component" value="Chromosome D04"/>
</dbReference>
<evidence type="ECO:0000313" key="2">
    <source>
        <dbReference type="Proteomes" id="UP000818029"/>
    </source>
</evidence>
<proteinExistence type="predicted"/>
<dbReference type="PANTHER" id="PTHR46033">
    <property type="entry name" value="PROTEIN MAIN-LIKE 2"/>
    <property type="match status" value="1"/>
</dbReference>